<gene>
    <name evidence="11" type="ORF">E2F43_00870</name>
</gene>
<evidence type="ECO:0000256" key="2">
    <source>
        <dbReference type="ARBA" id="ARBA00022801"/>
    </source>
</evidence>
<dbReference type="RefSeq" id="WP_133208994.1">
    <property type="nucleotide sequence ID" value="NZ_SMSE01000001.1"/>
</dbReference>
<dbReference type="PROSITE" id="PS51193">
    <property type="entry name" value="HELICASE_ATP_BIND_2"/>
    <property type="match status" value="1"/>
</dbReference>
<keyword evidence="3 6" id="KW-0347">Helicase</keyword>
<keyword evidence="2 6" id="KW-0378">Hydrolase</keyword>
<name>A0A4R5LTX8_9GAMM</name>
<comment type="caution">
    <text evidence="11">The sequence shown here is derived from an EMBL/GenBank/DDBJ whole genome shotgun (WGS) entry which is preliminary data.</text>
</comment>
<dbReference type="SMART" id="SM00487">
    <property type="entry name" value="DEXDc"/>
    <property type="match status" value="1"/>
</dbReference>
<evidence type="ECO:0000313" key="12">
    <source>
        <dbReference type="Proteomes" id="UP000295554"/>
    </source>
</evidence>
<evidence type="ECO:0000256" key="7">
    <source>
        <dbReference type="SAM" id="MobiDB-lite"/>
    </source>
</evidence>
<feature type="region of interest" description="Disordered" evidence="7">
    <location>
        <begin position="377"/>
        <end position="440"/>
    </location>
</feature>
<dbReference type="GO" id="GO:0005829">
    <property type="term" value="C:cytosol"/>
    <property type="evidence" value="ECO:0007669"/>
    <property type="project" value="TreeGrafter"/>
</dbReference>
<dbReference type="InterPro" id="IPR014001">
    <property type="entry name" value="Helicase_ATP-bd"/>
</dbReference>
<comment type="similarity">
    <text evidence="5 6">Belongs to the DEAD box helicase family.</text>
</comment>
<evidence type="ECO:0000256" key="5">
    <source>
        <dbReference type="ARBA" id="ARBA00038437"/>
    </source>
</evidence>
<evidence type="ECO:0000259" key="8">
    <source>
        <dbReference type="PROSITE" id="PS51192"/>
    </source>
</evidence>
<dbReference type="GO" id="GO:0005524">
    <property type="term" value="F:ATP binding"/>
    <property type="evidence" value="ECO:0007669"/>
    <property type="project" value="UniProtKB-KW"/>
</dbReference>
<dbReference type="EMBL" id="SMSE01000001">
    <property type="protein sequence ID" value="TDG14829.1"/>
    <property type="molecule type" value="Genomic_DNA"/>
</dbReference>
<evidence type="ECO:0000259" key="10">
    <source>
        <dbReference type="PROSITE" id="PS51194"/>
    </source>
</evidence>
<keyword evidence="1 6" id="KW-0547">Nucleotide-binding</keyword>
<dbReference type="InterPro" id="IPR027417">
    <property type="entry name" value="P-loop_NTPase"/>
</dbReference>
<sequence>MLEQIELDRGLRLGLDELGFDTPTDVQLQVIPAALEGHDLRVSAETGSGKTLAYLLPGAQRILAQPIDPQAGALMVILVPTRELARQVLKNCRDLIQKTPLSAQAITGGADFKYQKALLRKNPEIIIATPGRLLEHCEKGSADLSALRTLVLDEADRMLDLGFRDEVLKVAGFCGEQRQVILLSATLKHKGLGGVAREIMDNPRSIAVGEVRQPHSSIHHQRILADSQEHKDKLLVALMEQGGFTRALVFANKRINAQRLAGLLKHHGLRCGCLHGELTTEERKHVLAQLRDSKIDILCASDVAARGLDVKDIDLVVNYDVPHKGDDYLHRTGRTGRAGASGLAISLVSASEWNLMVSIQRYLNLEFEQRALPGLKARYSGPKKTKGSGKAAGSKKKRSKSPADKAKSRARNQKSKGKRGASKSVSSDGFAPLMKKKPKT</sequence>
<keyword evidence="4 6" id="KW-0067">ATP-binding</keyword>
<feature type="domain" description="Helicase ATP-binding" evidence="8">
    <location>
        <begin position="31"/>
        <end position="205"/>
    </location>
</feature>
<dbReference type="PANTHER" id="PTHR47959">
    <property type="entry name" value="ATP-DEPENDENT RNA HELICASE RHLE-RELATED"/>
    <property type="match status" value="1"/>
</dbReference>
<dbReference type="GO" id="GO:0003724">
    <property type="term" value="F:RNA helicase activity"/>
    <property type="evidence" value="ECO:0007669"/>
    <property type="project" value="TreeGrafter"/>
</dbReference>
<feature type="domain" description="Helicase C-terminal" evidence="10">
    <location>
        <begin position="230"/>
        <end position="378"/>
    </location>
</feature>
<dbReference type="PROSITE" id="PS51192">
    <property type="entry name" value="HELICASE_ATP_BIND_1"/>
    <property type="match status" value="1"/>
</dbReference>
<feature type="domain" description="Helicase ATP-binding" evidence="9">
    <location>
        <begin position="1"/>
        <end position="294"/>
    </location>
</feature>
<dbReference type="InterPro" id="IPR014013">
    <property type="entry name" value="Helic_SF1/SF2_ATP-bd_DinG/Rad3"/>
</dbReference>
<dbReference type="SUPFAM" id="SSF52540">
    <property type="entry name" value="P-loop containing nucleoside triphosphate hydrolases"/>
    <property type="match status" value="1"/>
</dbReference>
<dbReference type="GO" id="GO:0003676">
    <property type="term" value="F:nucleic acid binding"/>
    <property type="evidence" value="ECO:0007669"/>
    <property type="project" value="InterPro"/>
</dbReference>
<dbReference type="InterPro" id="IPR044742">
    <property type="entry name" value="DEAD/DEAH_RhlB"/>
</dbReference>
<dbReference type="InterPro" id="IPR000629">
    <property type="entry name" value="RNA-helicase_DEAD-box_CS"/>
</dbReference>
<dbReference type="OrthoDB" id="9805696at2"/>
<feature type="compositionally biased region" description="Basic residues" evidence="7">
    <location>
        <begin position="381"/>
        <end position="400"/>
    </location>
</feature>
<dbReference type="AlphaFoldDB" id="A0A4R5LTX8"/>
<evidence type="ECO:0000256" key="4">
    <source>
        <dbReference type="ARBA" id="ARBA00022840"/>
    </source>
</evidence>
<dbReference type="Pfam" id="PF00270">
    <property type="entry name" value="DEAD"/>
    <property type="match status" value="1"/>
</dbReference>
<dbReference type="GO" id="GO:0016787">
    <property type="term" value="F:hydrolase activity"/>
    <property type="evidence" value="ECO:0007669"/>
    <property type="project" value="UniProtKB-KW"/>
</dbReference>
<keyword evidence="12" id="KW-1185">Reference proteome</keyword>
<dbReference type="PROSITE" id="PS00039">
    <property type="entry name" value="DEAD_ATP_HELICASE"/>
    <property type="match status" value="1"/>
</dbReference>
<dbReference type="CDD" id="cd18787">
    <property type="entry name" value="SF2_C_DEAD"/>
    <property type="match status" value="1"/>
</dbReference>
<dbReference type="PANTHER" id="PTHR47959:SF3">
    <property type="entry name" value="ATP-DEPENDENT RNA HELICASE SRMB"/>
    <property type="match status" value="1"/>
</dbReference>
<evidence type="ECO:0000313" key="11">
    <source>
        <dbReference type="EMBL" id="TDG14829.1"/>
    </source>
</evidence>
<dbReference type="InterPro" id="IPR050079">
    <property type="entry name" value="DEAD_box_RNA_helicase"/>
</dbReference>
<dbReference type="Gene3D" id="3.40.50.300">
    <property type="entry name" value="P-loop containing nucleotide triphosphate hydrolases"/>
    <property type="match status" value="2"/>
</dbReference>
<organism evidence="11 12">
    <name type="scientific">Seongchinamella unica</name>
    <dbReference type="NCBI Taxonomy" id="2547392"/>
    <lineage>
        <taxon>Bacteria</taxon>
        <taxon>Pseudomonadati</taxon>
        <taxon>Pseudomonadota</taxon>
        <taxon>Gammaproteobacteria</taxon>
        <taxon>Cellvibrionales</taxon>
        <taxon>Halieaceae</taxon>
        <taxon>Seongchinamella</taxon>
    </lineage>
</organism>
<dbReference type="PROSITE" id="PS51194">
    <property type="entry name" value="HELICASE_CTER"/>
    <property type="match status" value="1"/>
</dbReference>
<accession>A0A4R5LTX8</accession>
<dbReference type="InterPro" id="IPR001650">
    <property type="entry name" value="Helicase_C-like"/>
</dbReference>
<dbReference type="Proteomes" id="UP000295554">
    <property type="component" value="Unassembled WGS sequence"/>
</dbReference>
<dbReference type="CDD" id="cd00268">
    <property type="entry name" value="DEADc"/>
    <property type="match status" value="1"/>
</dbReference>
<dbReference type="Pfam" id="PF00271">
    <property type="entry name" value="Helicase_C"/>
    <property type="match status" value="1"/>
</dbReference>
<evidence type="ECO:0000256" key="1">
    <source>
        <dbReference type="ARBA" id="ARBA00022741"/>
    </source>
</evidence>
<evidence type="ECO:0000256" key="3">
    <source>
        <dbReference type="ARBA" id="ARBA00022806"/>
    </source>
</evidence>
<feature type="compositionally biased region" description="Basic residues" evidence="7">
    <location>
        <begin position="408"/>
        <end position="421"/>
    </location>
</feature>
<proteinExistence type="inferred from homology"/>
<reference evidence="11 12" key="1">
    <citation type="submission" date="2019-03" db="EMBL/GenBank/DDBJ databases">
        <title>Seongchinamella monodicae gen. nov., sp. nov., a novel member of the Gammaproteobacteria isolated from a tidal mudflat of beach.</title>
        <authorList>
            <person name="Yang H.G."/>
            <person name="Kang J.W."/>
            <person name="Lee S.D."/>
        </authorList>
    </citation>
    <scope>NUCLEOTIDE SEQUENCE [LARGE SCALE GENOMIC DNA]</scope>
    <source>
        <strain evidence="11 12">GH4-78</strain>
    </source>
</reference>
<evidence type="ECO:0000259" key="9">
    <source>
        <dbReference type="PROSITE" id="PS51193"/>
    </source>
</evidence>
<dbReference type="InterPro" id="IPR011545">
    <property type="entry name" value="DEAD/DEAH_box_helicase_dom"/>
</dbReference>
<dbReference type="SMART" id="SM00490">
    <property type="entry name" value="HELICc"/>
    <property type="match status" value="1"/>
</dbReference>
<protein>
    <submittedName>
        <fullName evidence="11">DEAD/DEAH box helicase</fullName>
    </submittedName>
</protein>
<evidence type="ECO:0000256" key="6">
    <source>
        <dbReference type="RuleBase" id="RU000492"/>
    </source>
</evidence>